<dbReference type="Pfam" id="PF12816">
    <property type="entry name" value="TPR_Vps8"/>
    <property type="match status" value="1"/>
</dbReference>
<organism evidence="3 4">
    <name type="scientific">Catenaria anguillulae PL171</name>
    <dbReference type="NCBI Taxonomy" id="765915"/>
    <lineage>
        <taxon>Eukaryota</taxon>
        <taxon>Fungi</taxon>
        <taxon>Fungi incertae sedis</taxon>
        <taxon>Blastocladiomycota</taxon>
        <taxon>Blastocladiomycetes</taxon>
        <taxon>Blastocladiales</taxon>
        <taxon>Catenariaceae</taxon>
        <taxon>Catenaria</taxon>
    </lineage>
</organism>
<dbReference type="InterPro" id="IPR025941">
    <property type="entry name" value="Vps8_central_dom"/>
</dbReference>
<evidence type="ECO:0000313" key="4">
    <source>
        <dbReference type="Proteomes" id="UP000193411"/>
    </source>
</evidence>
<reference evidence="3 4" key="1">
    <citation type="submission" date="2016-07" db="EMBL/GenBank/DDBJ databases">
        <title>Pervasive Adenine N6-methylation of Active Genes in Fungi.</title>
        <authorList>
            <consortium name="DOE Joint Genome Institute"/>
            <person name="Mondo S.J."/>
            <person name="Dannebaum R.O."/>
            <person name="Kuo R.C."/>
            <person name="Labutti K."/>
            <person name="Haridas S."/>
            <person name="Kuo A."/>
            <person name="Salamov A."/>
            <person name="Ahrendt S.R."/>
            <person name="Lipzen A."/>
            <person name="Sullivan W."/>
            <person name="Andreopoulos W.B."/>
            <person name="Clum A."/>
            <person name="Lindquist E."/>
            <person name="Daum C."/>
            <person name="Ramamoorthy G.K."/>
            <person name="Gryganskyi A."/>
            <person name="Culley D."/>
            <person name="Magnuson J.K."/>
            <person name="James T.Y."/>
            <person name="O'Malley M.A."/>
            <person name="Stajich J.E."/>
            <person name="Spatafora J.W."/>
            <person name="Visel A."/>
            <person name="Grigoriev I.V."/>
        </authorList>
    </citation>
    <scope>NUCLEOTIDE SEQUENCE [LARGE SCALE GENOMIC DNA]</scope>
    <source>
        <strain evidence="3 4">PL171</strain>
    </source>
</reference>
<accession>A0A1Y2HEQ6</accession>
<dbReference type="Proteomes" id="UP000193411">
    <property type="component" value="Unassembled WGS sequence"/>
</dbReference>
<protein>
    <recommendedName>
        <fullName evidence="2">Vacuolar protein sorting-associated protein 8 central domain-containing protein</fullName>
    </recommendedName>
</protein>
<proteinExistence type="predicted"/>
<comment type="caution">
    <text evidence="3">The sequence shown here is derived from an EMBL/GenBank/DDBJ whole genome shotgun (WGS) entry which is preliminary data.</text>
</comment>
<dbReference type="EMBL" id="MCFL01000058">
    <property type="protein sequence ID" value="ORZ31562.1"/>
    <property type="molecule type" value="Genomic_DNA"/>
</dbReference>
<dbReference type="OrthoDB" id="5576566at2759"/>
<evidence type="ECO:0000256" key="1">
    <source>
        <dbReference type="SAM" id="MobiDB-lite"/>
    </source>
</evidence>
<feature type="region of interest" description="Disordered" evidence="1">
    <location>
        <begin position="505"/>
        <end position="529"/>
    </location>
</feature>
<keyword evidence="4" id="KW-1185">Reference proteome</keyword>
<evidence type="ECO:0000259" key="2">
    <source>
        <dbReference type="Pfam" id="PF12816"/>
    </source>
</evidence>
<dbReference type="AlphaFoldDB" id="A0A1Y2HEQ6"/>
<gene>
    <name evidence="3" type="ORF">BCR44DRAFT_1264587</name>
</gene>
<sequence length="529" mass="56514">MRVLTVELVPSAANAGTAGGSGETLNIKQVTDLVLERDVVAMRQLDSKYLALVTNDSSIDLLSLASLSITESTPIPSASLVGFDDLLAVSHNLGPRAQLNYTPSITSLVPQATPDMSDASGQLVSLGENNTLYAVALVPAAHRLLALAMAGDVPKLVHFALDWVFHGCSAYAVGNAPNSDSSWEVVDDAANQSQSRLESQPDAVVVDLICSAALQALRATLNPTDDVPQLMHLLASVPGAEPFMYAQFADAANVLSPAPSAANDHDDTRHAYTHNLSRLLLDNLVTRTLVPPAILSAVLADLVGSGNVSEYTRLLRVVDVAQVDVDAAVRVCQAQGMQSALVHLYVVMGQVHVGLESVPRDVAVGFVVEAVEGSEYKDEEVHEMVAWVVERVPGLLVKWHGDIGPEGVSGELVARCVQAMTKRSSRYRDMVVTQLKRIRTLQTLEEEGESDAANVDAETESTILDVRRAFASALLIVAARDFPQDVALTSAEYFAILTQIVTAFDPSSTQSTPPPPWSPCRRCGRRAPC</sequence>
<evidence type="ECO:0000313" key="3">
    <source>
        <dbReference type="EMBL" id="ORZ31562.1"/>
    </source>
</evidence>
<feature type="domain" description="Vacuolar protein sorting-associated protein 8 central" evidence="2">
    <location>
        <begin position="272"/>
        <end position="346"/>
    </location>
</feature>
<name>A0A1Y2HEQ6_9FUNG</name>